<dbReference type="Proteomes" id="UP000191988">
    <property type="component" value="Unassembled WGS sequence"/>
</dbReference>
<accession>A0A1S7RNX4</accession>
<protein>
    <submittedName>
        <fullName evidence="1">Uncharacterized protein</fullName>
    </submittedName>
</protein>
<reference evidence="2" key="1">
    <citation type="submission" date="2016-01" db="EMBL/GenBank/DDBJ databases">
        <authorList>
            <person name="Regsiter A."/>
            <person name="william w."/>
        </authorList>
    </citation>
    <scope>NUCLEOTIDE SEQUENCE [LARGE SCALE GENOMIC DNA]</scope>
    <source>
        <strain evidence="2">CFBP 6623</strain>
    </source>
</reference>
<evidence type="ECO:0000313" key="2">
    <source>
        <dbReference type="Proteomes" id="UP000191988"/>
    </source>
</evidence>
<dbReference type="AlphaFoldDB" id="A0A1S7RNX4"/>
<evidence type="ECO:0000313" key="1">
    <source>
        <dbReference type="EMBL" id="CUX55123.1"/>
    </source>
</evidence>
<name>A0A1S7RNX4_9HYPH</name>
<dbReference type="RefSeq" id="WP_046802158.1">
    <property type="nucleotide sequence ID" value="NZ_LT009724.1"/>
</dbReference>
<gene>
    <name evidence="1" type="ORF">AGR3A_Lc140153</name>
</gene>
<proteinExistence type="predicted"/>
<sequence>MKDTGSDFTPAERQIAVVISRADRMLAAAVSEVLEKAIEQAAHDLRAIGQEDATPVLQYFASVVHQQMYCLMCGADPNTLQGGDPHIAYHVIRNSQNIAKHYWSADIEPYPAK</sequence>
<keyword evidence="2" id="KW-1185">Reference proteome</keyword>
<dbReference type="EMBL" id="FBWK01000050">
    <property type="protein sequence ID" value="CUX55123.1"/>
    <property type="molecule type" value="Genomic_DNA"/>
</dbReference>
<dbReference type="STRING" id="1183432.AGR3A_Lc140153"/>
<organism evidence="1 2">
    <name type="scientific">Agrobacterium tomkonis CFBP 6623</name>
    <dbReference type="NCBI Taxonomy" id="1183432"/>
    <lineage>
        <taxon>Bacteria</taxon>
        <taxon>Pseudomonadati</taxon>
        <taxon>Pseudomonadota</taxon>
        <taxon>Alphaproteobacteria</taxon>
        <taxon>Hyphomicrobiales</taxon>
        <taxon>Rhizobiaceae</taxon>
        <taxon>Rhizobium/Agrobacterium group</taxon>
        <taxon>Agrobacterium</taxon>
        <taxon>Agrobacterium tumefaciens complex</taxon>
    </lineage>
</organism>